<dbReference type="GO" id="GO:0007165">
    <property type="term" value="P:signal transduction"/>
    <property type="evidence" value="ECO:0007669"/>
    <property type="project" value="InterPro"/>
</dbReference>
<dbReference type="Gene3D" id="1.10.555.10">
    <property type="entry name" value="Rho GTPase activation protein"/>
    <property type="match status" value="1"/>
</dbReference>
<feature type="compositionally biased region" description="Polar residues" evidence="2">
    <location>
        <begin position="549"/>
        <end position="560"/>
    </location>
</feature>
<evidence type="ECO:0000259" key="3">
    <source>
        <dbReference type="PROSITE" id="PS50238"/>
    </source>
</evidence>
<dbReference type="AlphaFoldDB" id="A0A023F103"/>
<keyword evidence="1" id="KW-0343">GTPase activation</keyword>
<reference evidence="4" key="1">
    <citation type="journal article" date="2014" name="PLoS Negl. Trop. Dis.">
        <title>An updated insight into the Sialotranscriptome of Triatoma infestans: developmental stage and geographic variations.</title>
        <authorList>
            <person name="Schwarz A."/>
            <person name="Medrano-Mercado N."/>
            <person name="Schaub G.A."/>
            <person name="Struchiner C.J."/>
            <person name="Bargues M.D."/>
            <person name="Levy M.Z."/>
            <person name="Ribeiro J.M."/>
        </authorList>
    </citation>
    <scope>NUCLEOTIDE SEQUENCE</scope>
    <source>
        <strain evidence="4">Chile</strain>
        <tissue evidence="4">Salivary glands</tissue>
    </source>
</reference>
<organism evidence="4">
    <name type="scientific">Triatoma infestans</name>
    <name type="common">Assassin bug</name>
    <dbReference type="NCBI Taxonomy" id="30076"/>
    <lineage>
        <taxon>Eukaryota</taxon>
        <taxon>Metazoa</taxon>
        <taxon>Ecdysozoa</taxon>
        <taxon>Arthropoda</taxon>
        <taxon>Hexapoda</taxon>
        <taxon>Insecta</taxon>
        <taxon>Pterygota</taxon>
        <taxon>Neoptera</taxon>
        <taxon>Paraneoptera</taxon>
        <taxon>Hemiptera</taxon>
        <taxon>Heteroptera</taxon>
        <taxon>Panheteroptera</taxon>
        <taxon>Cimicomorpha</taxon>
        <taxon>Reduviidae</taxon>
        <taxon>Triatominae</taxon>
        <taxon>Triatoma</taxon>
    </lineage>
</organism>
<proteinExistence type="evidence at transcript level"/>
<dbReference type="InterPro" id="IPR008936">
    <property type="entry name" value="Rho_GTPase_activation_prot"/>
</dbReference>
<feature type="region of interest" description="Disordered" evidence="2">
    <location>
        <begin position="549"/>
        <end position="574"/>
    </location>
</feature>
<accession>A0A023F103</accession>
<dbReference type="InterPro" id="IPR000198">
    <property type="entry name" value="RhoGAP_dom"/>
</dbReference>
<dbReference type="EMBL" id="GBBI01003520">
    <property type="protein sequence ID" value="JAC15192.1"/>
    <property type="molecule type" value="mRNA"/>
</dbReference>
<feature type="compositionally biased region" description="Low complexity" evidence="2">
    <location>
        <begin position="603"/>
        <end position="614"/>
    </location>
</feature>
<dbReference type="GO" id="GO:0005096">
    <property type="term" value="F:GTPase activator activity"/>
    <property type="evidence" value="ECO:0007669"/>
    <property type="project" value="UniProtKB-KW"/>
</dbReference>
<feature type="compositionally biased region" description="Polar residues" evidence="2">
    <location>
        <begin position="485"/>
        <end position="499"/>
    </location>
</feature>
<name>A0A023F103_TRIIF</name>
<sequence length="686" mass="76461">CDNSLSASESKKLAKKLRHEDPEQFQTLVRMHLSFVLDLHTEESDGPPEKARSRQLKWSFVPFSKKIRGPAKDTVDGIPLTKEVISQIYILIDYLTKEENVAQEGIFRRSGKMTRQQELKLLLTQGRKLNLEEGQFSVHDVASVLKSFLAELPEPVLTEVYYPAYCQIAELCQGEKGSKGRILRSLQLLLLLLPYENRRLLKTLLRLLHLTASHVATNRMSAQNLATLFTPHLICPRKLSPEAFHSTAQNLSCIVAFMITEGVSVFEVPKELATDIKAYWDRRRLTPNHFLERSISESAAANTVFSFVDRERTAQENVVNPTETALAQLYAHIQSLPESHKKKRLIKQFNKENGQGTPRTKSIGDSIKKHIFCKNVKVKSLHEIVQLKSGLNCNDCVLRTPDQKILTPFKLKIKTDIRKNGLEERRDSTSSDEEILEIDAIKEEDEVEGGGEEEVVEKAVDNIVESPSTSLPGNITPGNAKCHHQTSTPACQQPTTPSLPQHDDMSPITRSAQRMPKAMQEAMITPRSRKPVVALSGSNLCHLGSSTWTTKDMSWGNSGESKQKVESGEEESLTSPFRDYLFSRSVLTASPVDLSFSSRTGDYDPSTTGTDTDGPLSQSLMYFLDGGSPPSLQSSGSDFPPTRKIKRHHPRDGEPSNVKRSMIDSSSDTSSLELAPNVGTVTETSL</sequence>
<feature type="domain" description="Rho-GAP" evidence="3">
    <location>
        <begin position="78"/>
        <end position="266"/>
    </location>
</feature>
<dbReference type="GO" id="GO:0005737">
    <property type="term" value="C:cytoplasm"/>
    <property type="evidence" value="ECO:0007669"/>
    <property type="project" value="TreeGrafter"/>
</dbReference>
<dbReference type="PANTHER" id="PTHR14963:SF7">
    <property type="entry name" value="RHO GTPASE-ACTIVATING PROTEIN 19"/>
    <property type="match status" value="1"/>
</dbReference>
<dbReference type="PANTHER" id="PTHR14963">
    <property type="entry name" value="RHO GTPASE ACTIVATING PROTEIN 18,19-RELATED"/>
    <property type="match status" value="1"/>
</dbReference>
<feature type="non-terminal residue" evidence="4">
    <location>
        <position position="1"/>
    </location>
</feature>
<dbReference type="SUPFAM" id="SSF48350">
    <property type="entry name" value="GTPase activation domain, GAP"/>
    <property type="match status" value="1"/>
</dbReference>
<protein>
    <submittedName>
        <fullName evidence="4">Putative tumor suppressor protein</fullName>
    </submittedName>
</protein>
<evidence type="ECO:0000256" key="1">
    <source>
        <dbReference type="ARBA" id="ARBA00022468"/>
    </source>
</evidence>
<dbReference type="SMART" id="SM00324">
    <property type="entry name" value="RhoGAP"/>
    <property type="match status" value="1"/>
</dbReference>
<feature type="region of interest" description="Disordered" evidence="2">
    <location>
        <begin position="594"/>
        <end position="686"/>
    </location>
</feature>
<evidence type="ECO:0000256" key="2">
    <source>
        <dbReference type="SAM" id="MobiDB-lite"/>
    </source>
</evidence>
<evidence type="ECO:0000313" key="4">
    <source>
        <dbReference type="EMBL" id="JAC15192.1"/>
    </source>
</evidence>
<feature type="region of interest" description="Disordered" evidence="2">
    <location>
        <begin position="480"/>
        <end position="503"/>
    </location>
</feature>
<dbReference type="GO" id="GO:0051056">
    <property type="term" value="P:regulation of small GTPase mediated signal transduction"/>
    <property type="evidence" value="ECO:0007669"/>
    <property type="project" value="TreeGrafter"/>
</dbReference>
<dbReference type="Pfam" id="PF00620">
    <property type="entry name" value="RhoGAP"/>
    <property type="match status" value="1"/>
</dbReference>
<dbReference type="PROSITE" id="PS50238">
    <property type="entry name" value="RHOGAP"/>
    <property type="match status" value="1"/>
</dbReference>
<feature type="compositionally biased region" description="Low complexity" evidence="2">
    <location>
        <begin position="624"/>
        <end position="638"/>
    </location>
</feature>